<feature type="transmembrane region" description="Helical" evidence="22">
    <location>
        <begin position="609"/>
        <end position="633"/>
    </location>
</feature>
<keyword evidence="4" id="KW-1003">Cell membrane</keyword>
<dbReference type="InterPro" id="IPR050647">
    <property type="entry name" value="Plant_LRR-RLKs"/>
</dbReference>
<evidence type="ECO:0000256" key="2">
    <source>
        <dbReference type="ARBA" id="ARBA00008684"/>
    </source>
</evidence>
<dbReference type="PROSITE" id="PS50011">
    <property type="entry name" value="PROTEIN_KINASE_DOM"/>
    <property type="match status" value="1"/>
</dbReference>
<dbReference type="SUPFAM" id="SSF52058">
    <property type="entry name" value="L domain-like"/>
    <property type="match status" value="1"/>
</dbReference>
<dbReference type="PANTHER" id="PTHR48056">
    <property type="entry name" value="LRR RECEPTOR-LIKE SERINE/THREONINE-PROTEIN KINASE-RELATED"/>
    <property type="match status" value="1"/>
</dbReference>
<dbReference type="Pfam" id="PF24141">
    <property type="entry name" value="LRR_ComC"/>
    <property type="match status" value="1"/>
</dbReference>
<evidence type="ECO:0000256" key="3">
    <source>
        <dbReference type="ARBA" id="ARBA00012513"/>
    </source>
</evidence>
<dbReference type="InterPro" id="IPR008271">
    <property type="entry name" value="Ser/Thr_kinase_AS"/>
</dbReference>
<dbReference type="GO" id="GO:0005524">
    <property type="term" value="F:ATP binding"/>
    <property type="evidence" value="ECO:0007669"/>
    <property type="project" value="UniProtKB-UniRule"/>
</dbReference>
<dbReference type="PROSITE" id="PS00108">
    <property type="entry name" value="PROTEIN_KINASE_ST"/>
    <property type="match status" value="1"/>
</dbReference>
<keyword evidence="15 22" id="KW-1133">Transmembrane helix</keyword>
<name>A0A0K9PEM7_ZOSMR</name>
<keyword evidence="9 22" id="KW-0812">Transmembrane</keyword>
<dbReference type="PANTHER" id="PTHR48056:SF89">
    <property type="entry name" value="OS06G0585982 PROTEIN"/>
    <property type="match status" value="1"/>
</dbReference>
<dbReference type="Pfam" id="PF00560">
    <property type="entry name" value="LRR_1"/>
    <property type="match status" value="2"/>
</dbReference>
<evidence type="ECO:0000256" key="8">
    <source>
        <dbReference type="ARBA" id="ARBA00022679"/>
    </source>
</evidence>
<dbReference type="Gene3D" id="1.10.510.10">
    <property type="entry name" value="Transferase(Phosphotransferase) domain 1"/>
    <property type="match status" value="1"/>
</dbReference>
<evidence type="ECO:0000256" key="7">
    <source>
        <dbReference type="ARBA" id="ARBA00022614"/>
    </source>
</evidence>
<evidence type="ECO:0000256" key="12">
    <source>
        <dbReference type="ARBA" id="ARBA00022741"/>
    </source>
</evidence>
<dbReference type="InterPro" id="IPR057013">
    <property type="entry name" value="LRR_ComC"/>
</dbReference>
<evidence type="ECO:0000256" key="9">
    <source>
        <dbReference type="ARBA" id="ARBA00022692"/>
    </source>
</evidence>
<proteinExistence type="inferred from homology"/>
<comment type="catalytic activity">
    <reaction evidence="19">
        <text>L-threonyl-[protein] + ATP = O-phospho-L-threonyl-[protein] + ADP + H(+)</text>
        <dbReference type="Rhea" id="RHEA:46608"/>
        <dbReference type="Rhea" id="RHEA-COMP:11060"/>
        <dbReference type="Rhea" id="RHEA-COMP:11605"/>
        <dbReference type="ChEBI" id="CHEBI:15378"/>
        <dbReference type="ChEBI" id="CHEBI:30013"/>
        <dbReference type="ChEBI" id="CHEBI:30616"/>
        <dbReference type="ChEBI" id="CHEBI:61977"/>
        <dbReference type="ChEBI" id="CHEBI:456216"/>
        <dbReference type="EC" id="2.7.11.1"/>
    </reaction>
</comment>
<evidence type="ECO:0000256" key="17">
    <source>
        <dbReference type="ARBA" id="ARBA00023170"/>
    </source>
</evidence>
<evidence type="ECO:0000256" key="22">
    <source>
        <dbReference type="SAM" id="Phobius"/>
    </source>
</evidence>
<sequence length="998" mass="109669">MKSEFLMLATAIMLQHVLVITCDRDQTEEDRGPLLSFMSGVTSDPNGVLHDWNSTTSFCNWTGVKCSNNSFTYRGRRRVAELNLSDASLTGTISPSICNLTFLAILDLSKNFFVGRIPAELGDRCSMLRELSLAANQLTGNIPVELGNLNRLIYLSLGSNRLDGGIPARFFCNLSSLQYLDLSDNSFTGMMPITNHCTLKNLRFLLLWSNMFVGSIPASLSNSTKMEWIDFESNYLSGELPAAIIAGMPKLQSLHLSYNNMSSHDDNKDLSPFFLSLGFCRELQEVEVAGNGLGGDLNHLPSKLQYTNIMQLHLEDNLINGQIPMEISKLQNLTYVNLSYNLLNGSIPPEISKLGKLERVYLSNNLLSGSIPSSFGEIAHLGLLDLSRNLLSGSIPESLSNLTQLRNLILHNNYLAGTIPAILGNCNNLDILDLSHNKLTGVIPVEVAGLSSLSLYMNLSSNSLQGSLPLELSKLVMVIALDLSSNNLSGKIPNQIGTSCISLEYLNLSKNSFDGVLPDSVGRLPYLEILDVAENQITGNIPDSLEKSTSLKHLNLSFNKMKGSVPNDVGVFASLSMSSFVGNLGFCGNFSGMKPCSNTDVNRQGRHHLIVILLIIIMVICIPLILRFVLLIVKMRSRFFFNGSSGAGELTRQTEVDHPRITYRQLVLATNGFNESNLIGTGSFGRVYRGVLRDNTRIAVKILDPVITGGEIISRSFKRECDVLKATRHRNVIRIITTCSRPDFIALVLPLMANGSVENHLYNNSGDQRRRTLNLIQIVKIASDVAEGMMYLHHYSPVKVVHCDLKPSNVLLDEYMTAVVSDFGIAKLVIADEGVSDTSNSTTGLLRGSIGYIAPEYGMGGEASTEGDVYSFGVLVLEMVTGKRPTSDVVLKEGHSTLQDWVKSHHPHRLDSIIDHDRRQLLFNRVISTVDGGDVELLCRDVLIELIEVGLLSTQLSPATRPTMIEVANMIGQCKQDLTRAVICSHMDENEPNSSSFF</sequence>
<dbReference type="EC" id="2.7.11.1" evidence="3"/>
<dbReference type="SUPFAM" id="SSF52047">
    <property type="entry name" value="RNI-like"/>
    <property type="match status" value="1"/>
</dbReference>
<keyword evidence="12 21" id="KW-0547">Nucleotide-binding</keyword>
<feature type="signal peptide" evidence="23">
    <location>
        <begin position="1"/>
        <end position="19"/>
    </location>
</feature>
<dbReference type="InterPro" id="IPR001611">
    <property type="entry name" value="Leu-rich_rpt"/>
</dbReference>
<dbReference type="Gene3D" id="3.80.10.10">
    <property type="entry name" value="Ribonuclease Inhibitor"/>
    <property type="match status" value="3"/>
</dbReference>
<dbReference type="STRING" id="29655.A0A0K9PEM7"/>
<comment type="caution">
    <text evidence="25">The sequence shown here is derived from an EMBL/GenBank/DDBJ whole genome shotgun (WGS) entry which is preliminary data.</text>
</comment>
<evidence type="ECO:0000256" key="11">
    <source>
        <dbReference type="ARBA" id="ARBA00022737"/>
    </source>
</evidence>
<dbReference type="InterPro" id="IPR017441">
    <property type="entry name" value="Protein_kinase_ATP_BS"/>
</dbReference>
<comment type="similarity">
    <text evidence="2">Belongs to the protein kinase superfamily. Ser/Thr protein kinase family.</text>
</comment>
<keyword evidence="13 25" id="KW-0418">Kinase</keyword>
<evidence type="ECO:0000256" key="13">
    <source>
        <dbReference type="ARBA" id="ARBA00022777"/>
    </source>
</evidence>
<evidence type="ECO:0000256" key="10">
    <source>
        <dbReference type="ARBA" id="ARBA00022729"/>
    </source>
</evidence>
<dbReference type="CDD" id="cd14066">
    <property type="entry name" value="STKc_IRAK"/>
    <property type="match status" value="1"/>
</dbReference>
<evidence type="ECO:0000256" key="4">
    <source>
        <dbReference type="ARBA" id="ARBA00022475"/>
    </source>
</evidence>
<evidence type="ECO:0000256" key="21">
    <source>
        <dbReference type="PROSITE-ProRule" id="PRU10141"/>
    </source>
</evidence>
<keyword evidence="16 22" id="KW-0472">Membrane</keyword>
<comment type="subcellular location">
    <subcellularLocation>
        <location evidence="1">Cell membrane</location>
        <topology evidence="1">Single-pass membrane protein</topology>
    </subcellularLocation>
</comment>
<dbReference type="PRINTS" id="PR00019">
    <property type="entry name" value="LEURICHRPT"/>
</dbReference>
<dbReference type="SMART" id="SM00369">
    <property type="entry name" value="LRR_TYP"/>
    <property type="match status" value="9"/>
</dbReference>
<feature type="binding site" evidence="21">
    <location>
        <position position="701"/>
    </location>
    <ligand>
        <name>ATP</name>
        <dbReference type="ChEBI" id="CHEBI:30616"/>
    </ligand>
</feature>
<comment type="catalytic activity">
    <reaction evidence="20">
        <text>L-seryl-[protein] + ATP = O-phospho-L-seryl-[protein] + ADP + H(+)</text>
        <dbReference type="Rhea" id="RHEA:17989"/>
        <dbReference type="Rhea" id="RHEA-COMP:9863"/>
        <dbReference type="Rhea" id="RHEA-COMP:11604"/>
        <dbReference type="ChEBI" id="CHEBI:15378"/>
        <dbReference type="ChEBI" id="CHEBI:29999"/>
        <dbReference type="ChEBI" id="CHEBI:30616"/>
        <dbReference type="ChEBI" id="CHEBI:83421"/>
        <dbReference type="ChEBI" id="CHEBI:456216"/>
        <dbReference type="EC" id="2.7.11.1"/>
    </reaction>
</comment>
<evidence type="ECO:0000313" key="25">
    <source>
        <dbReference type="EMBL" id="KMZ67416.1"/>
    </source>
</evidence>
<dbReference type="SMR" id="A0A0K9PEM7"/>
<evidence type="ECO:0000256" key="5">
    <source>
        <dbReference type="ARBA" id="ARBA00022527"/>
    </source>
</evidence>
<dbReference type="EMBL" id="LFYR01000914">
    <property type="protein sequence ID" value="KMZ67416.1"/>
    <property type="molecule type" value="Genomic_DNA"/>
</dbReference>
<evidence type="ECO:0000313" key="26">
    <source>
        <dbReference type="Proteomes" id="UP000036987"/>
    </source>
</evidence>
<evidence type="ECO:0000256" key="20">
    <source>
        <dbReference type="ARBA" id="ARBA00048679"/>
    </source>
</evidence>
<dbReference type="OMA" id="IPLKNEC"/>
<dbReference type="OrthoDB" id="4062651at2759"/>
<keyword evidence="5" id="KW-0723">Serine/threonine-protein kinase</keyword>
<keyword evidence="10 23" id="KW-0732">Signal</keyword>
<dbReference type="GO" id="GO:0005886">
    <property type="term" value="C:plasma membrane"/>
    <property type="evidence" value="ECO:0007669"/>
    <property type="project" value="UniProtKB-SubCell"/>
</dbReference>
<dbReference type="GO" id="GO:0004674">
    <property type="term" value="F:protein serine/threonine kinase activity"/>
    <property type="evidence" value="ECO:0007669"/>
    <property type="project" value="UniProtKB-KW"/>
</dbReference>
<evidence type="ECO:0000256" key="18">
    <source>
        <dbReference type="ARBA" id="ARBA00023180"/>
    </source>
</evidence>
<dbReference type="Pfam" id="PF13855">
    <property type="entry name" value="LRR_8"/>
    <property type="match status" value="2"/>
</dbReference>
<evidence type="ECO:0000256" key="1">
    <source>
        <dbReference type="ARBA" id="ARBA00004162"/>
    </source>
</evidence>
<keyword evidence="7" id="KW-0433">Leucine-rich repeat</keyword>
<gene>
    <name evidence="25" type="ORF">ZOSMA_269G00070</name>
</gene>
<keyword evidence="11" id="KW-0677">Repeat</keyword>
<dbReference type="SMART" id="SM00220">
    <property type="entry name" value="S_TKc"/>
    <property type="match status" value="1"/>
</dbReference>
<dbReference type="FunFam" id="1.10.510.10:FF:000358">
    <property type="entry name" value="Putative leucine-rich repeat receptor-like serine/threonine-protein kinase"/>
    <property type="match status" value="1"/>
</dbReference>
<keyword evidence="17 25" id="KW-0675">Receptor</keyword>
<accession>A0A0K9PEM7</accession>
<dbReference type="Proteomes" id="UP000036987">
    <property type="component" value="Unassembled WGS sequence"/>
</dbReference>
<dbReference type="FunFam" id="3.80.10.10:FF:000095">
    <property type="entry name" value="LRR receptor-like serine/threonine-protein kinase GSO1"/>
    <property type="match status" value="1"/>
</dbReference>
<keyword evidence="26" id="KW-1185">Reference proteome</keyword>
<dbReference type="InterPro" id="IPR032675">
    <property type="entry name" value="LRR_dom_sf"/>
</dbReference>
<dbReference type="InterPro" id="IPR003591">
    <property type="entry name" value="Leu-rich_rpt_typical-subtyp"/>
</dbReference>
<protein>
    <recommendedName>
        <fullName evidence="3">non-specific serine/threonine protein kinase</fullName>
        <ecNumber evidence="3">2.7.11.1</ecNumber>
    </recommendedName>
</protein>
<dbReference type="PROSITE" id="PS00107">
    <property type="entry name" value="PROTEIN_KINASE_ATP"/>
    <property type="match status" value="1"/>
</dbReference>
<dbReference type="Gene3D" id="3.30.200.20">
    <property type="entry name" value="Phosphorylase Kinase, domain 1"/>
    <property type="match status" value="1"/>
</dbReference>
<keyword evidence="14 21" id="KW-0067">ATP-binding</keyword>
<dbReference type="Pfam" id="PF08263">
    <property type="entry name" value="LRRNT_2"/>
    <property type="match status" value="1"/>
</dbReference>
<feature type="domain" description="Protein kinase" evidence="24">
    <location>
        <begin position="673"/>
        <end position="979"/>
    </location>
</feature>
<dbReference type="InterPro" id="IPR001245">
    <property type="entry name" value="Ser-Thr/Tyr_kinase_cat_dom"/>
</dbReference>
<reference evidence="26" key="1">
    <citation type="journal article" date="2016" name="Nature">
        <title>The genome of the seagrass Zostera marina reveals angiosperm adaptation to the sea.</title>
        <authorList>
            <person name="Olsen J.L."/>
            <person name="Rouze P."/>
            <person name="Verhelst B."/>
            <person name="Lin Y.-C."/>
            <person name="Bayer T."/>
            <person name="Collen J."/>
            <person name="Dattolo E."/>
            <person name="De Paoli E."/>
            <person name="Dittami S."/>
            <person name="Maumus F."/>
            <person name="Michel G."/>
            <person name="Kersting A."/>
            <person name="Lauritano C."/>
            <person name="Lohaus R."/>
            <person name="Toepel M."/>
            <person name="Tonon T."/>
            <person name="Vanneste K."/>
            <person name="Amirebrahimi M."/>
            <person name="Brakel J."/>
            <person name="Bostroem C."/>
            <person name="Chovatia M."/>
            <person name="Grimwood J."/>
            <person name="Jenkins J.W."/>
            <person name="Jueterbock A."/>
            <person name="Mraz A."/>
            <person name="Stam W.T."/>
            <person name="Tice H."/>
            <person name="Bornberg-Bauer E."/>
            <person name="Green P.J."/>
            <person name="Pearson G.A."/>
            <person name="Procaccini G."/>
            <person name="Duarte C.M."/>
            <person name="Schmutz J."/>
            <person name="Reusch T.B.H."/>
            <person name="Van de Peer Y."/>
        </authorList>
    </citation>
    <scope>NUCLEOTIDE SEQUENCE [LARGE SCALE GENOMIC DNA]</scope>
    <source>
        <strain evidence="26">cv. Finnish</strain>
    </source>
</reference>
<dbReference type="Pfam" id="PF07714">
    <property type="entry name" value="PK_Tyr_Ser-Thr"/>
    <property type="match status" value="1"/>
</dbReference>
<organism evidence="25 26">
    <name type="scientific">Zostera marina</name>
    <name type="common">Eelgrass</name>
    <dbReference type="NCBI Taxonomy" id="29655"/>
    <lineage>
        <taxon>Eukaryota</taxon>
        <taxon>Viridiplantae</taxon>
        <taxon>Streptophyta</taxon>
        <taxon>Embryophyta</taxon>
        <taxon>Tracheophyta</taxon>
        <taxon>Spermatophyta</taxon>
        <taxon>Magnoliopsida</taxon>
        <taxon>Liliopsida</taxon>
        <taxon>Zosteraceae</taxon>
        <taxon>Zostera</taxon>
    </lineage>
</organism>
<evidence type="ECO:0000256" key="16">
    <source>
        <dbReference type="ARBA" id="ARBA00023136"/>
    </source>
</evidence>
<feature type="chain" id="PRO_5005527917" description="non-specific serine/threonine protein kinase" evidence="23">
    <location>
        <begin position="20"/>
        <end position="998"/>
    </location>
</feature>
<evidence type="ECO:0000256" key="23">
    <source>
        <dbReference type="SAM" id="SignalP"/>
    </source>
</evidence>
<dbReference type="InterPro" id="IPR011009">
    <property type="entry name" value="Kinase-like_dom_sf"/>
</dbReference>
<evidence type="ECO:0000256" key="19">
    <source>
        <dbReference type="ARBA" id="ARBA00047899"/>
    </source>
</evidence>
<evidence type="ECO:0000256" key="6">
    <source>
        <dbReference type="ARBA" id="ARBA00022553"/>
    </source>
</evidence>
<keyword evidence="6" id="KW-0597">Phosphoprotein</keyword>
<evidence type="ECO:0000256" key="14">
    <source>
        <dbReference type="ARBA" id="ARBA00022840"/>
    </source>
</evidence>
<keyword evidence="18" id="KW-0325">Glycoprotein</keyword>
<evidence type="ECO:0000259" key="24">
    <source>
        <dbReference type="PROSITE" id="PS50011"/>
    </source>
</evidence>
<dbReference type="FunFam" id="3.80.10.10:FF:000288">
    <property type="entry name" value="LRR receptor-like serine/threonine-protein kinase EFR"/>
    <property type="match status" value="1"/>
</dbReference>
<evidence type="ECO:0000256" key="15">
    <source>
        <dbReference type="ARBA" id="ARBA00022989"/>
    </source>
</evidence>
<dbReference type="InterPro" id="IPR013210">
    <property type="entry name" value="LRR_N_plant-typ"/>
</dbReference>
<keyword evidence="8" id="KW-0808">Transferase</keyword>
<dbReference type="PROSITE" id="PS51450">
    <property type="entry name" value="LRR"/>
    <property type="match status" value="1"/>
</dbReference>
<dbReference type="InterPro" id="IPR000719">
    <property type="entry name" value="Prot_kinase_dom"/>
</dbReference>
<dbReference type="SUPFAM" id="SSF56112">
    <property type="entry name" value="Protein kinase-like (PK-like)"/>
    <property type="match status" value="1"/>
</dbReference>
<dbReference type="AlphaFoldDB" id="A0A0K9PEM7"/>